<evidence type="ECO:0000259" key="1">
    <source>
        <dbReference type="Pfam" id="PF14279"/>
    </source>
</evidence>
<comment type="caution">
    <text evidence="2">The sequence shown here is derived from an EMBL/GenBank/DDBJ whole genome shotgun (WGS) entry which is preliminary data.</text>
</comment>
<keyword evidence="2" id="KW-0540">Nuclease</keyword>
<evidence type="ECO:0000313" key="3">
    <source>
        <dbReference type="Proteomes" id="UP000564704"/>
    </source>
</evidence>
<dbReference type="AlphaFoldDB" id="A0A844CZC3"/>
<keyword evidence="2" id="KW-0255">Endonuclease</keyword>
<keyword evidence="3" id="KW-1185">Reference proteome</keyword>
<sequence>MQKNTFLYEVSQELARFDAKLLGLFRCPVCLRDLPIGNFGSSDADTAINEEHIIPDSVGGKQTTFLCKRCNSTFGHKQTKWLVEWIELNEGGAPFPIDPKKQKARISANGRKLNGSIHLGEDGAFEFYSDRERSNPVDFDAHWSEPKPSEIKIEFSMPVFSNEETLRVGYLTAAYGLWFKNFGYSFILQSSLDIVRRQILDPDKNIMDWNFLIEIPAREIREPGIGLMRFDEDYFPIAVIYDHIVLLPTAQKLHPPSMSDEKISKKLMSLGDEIAPRFQHRCVGPAVMICDGQVIIQPDMIANATIPPQHIWVDGWP</sequence>
<reference evidence="2 3" key="1">
    <citation type="submission" date="2019-05" db="EMBL/GenBank/DDBJ databases">
        <title>Roseovarius bejariae sp. nov., a moderately halophylic bacterium isolated from a saline soil in Rambla Salada (Murcia).</title>
        <authorList>
            <person name="Castro D.J."/>
            <person name="Gomez-Altuve A."/>
            <person name="Reina J.C."/>
            <person name="Rodriguez M."/>
            <person name="Sampedro I."/>
            <person name="Llamas I."/>
            <person name="Martinez-Checa F."/>
        </authorList>
    </citation>
    <scope>NUCLEOTIDE SEQUENCE [LARGE SCALE GENOMIC DNA]</scope>
    <source>
        <strain evidence="2 3">A21</strain>
    </source>
</reference>
<dbReference type="GO" id="GO:0004519">
    <property type="term" value="F:endonuclease activity"/>
    <property type="evidence" value="ECO:0007669"/>
    <property type="project" value="UniProtKB-KW"/>
</dbReference>
<organism evidence="2 3">
    <name type="scientific">Roseovarius bejariae</name>
    <dbReference type="NCBI Taxonomy" id="2576383"/>
    <lineage>
        <taxon>Bacteria</taxon>
        <taxon>Pseudomonadati</taxon>
        <taxon>Pseudomonadota</taxon>
        <taxon>Alphaproteobacteria</taxon>
        <taxon>Rhodobacterales</taxon>
        <taxon>Roseobacteraceae</taxon>
        <taxon>Roseovarius</taxon>
    </lineage>
</organism>
<feature type="domain" description="HNH endonuclease 5" evidence="1">
    <location>
        <begin position="44"/>
        <end position="78"/>
    </location>
</feature>
<gene>
    <name evidence="2" type="ORF">FDP25_02025</name>
</gene>
<dbReference type="OrthoDB" id="674231at2"/>
<proteinExistence type="predicted"/>
<accession>A0A844CZC3</accession>
<dbReference type="EMBL" id="SZWE01000001">
    <property type="protein sequence ID" value="MRU14198.1"/>
    <property type="molecule type" value="Genomic_DNA"/>
</dbReference>
<dbReference type="Pfam" id="PF14279">
    <property type="entry name" value="HNH_5"/>
    <property type="match status" value="1"/>
</dbReference>
<name>A0A844CZC3_9RHOB</name>
<dbReference type="InterPro" id="IPR029471">
    <property type="entry name" value="HNH_5"/>
</dbReference>
<keyword evidence="2" id="KW-0378">Hydrolase</keyword>
<evidence type="ECO:0000313" key="2">
    <source>
        <dbReference type="EMBL" id="MRU14198.1"/>
    </source>
</evidence>
<dbReference type="Proteomes" id="UP000564704">
    <property type="component" value="Unassembled WGS sequence"/>
</dbReference>
<protein>
    <submittedName>
        <fullName evidence="2">HNH endonuclease</fullName>
    </submittedName>
</protein>